<dbReference type="InterPro" id="IPR004291">
    <property type="entry name" value="Transposase_IS66_central"/>
</dbReference>
<evidence type="ECO:0000313" key="2">
    <source>
        <dbReference type="EMBL" id="CAL1241980.1"/>
    </source>
</evidence>
<accession>A0ABM9NMV4</accession>
<evidence type="ECO:0000313" key="3">
    <source>
        <dbReference type="Proteomes" id="UP001497493"/>
    </source>
</evidence>
<reference evidence="2 3" key="1">
    <citation type="submission" date="2024-04" db="EMBL/GenBank/DDBJ databases">
        <authorList>
            <person name="Cremers G."/>
        </authorList>
    </citation>
    <scope>NUCLEOTIDE SEQUENCE [LARGE SCALE GENOMIC DNA]</scope>
    <source>
        <strain evidence="2">MeCH1-AG</strain>
        <plasmid evidence="2 3">2</plasmid>
    </source>
</reference>
<sequence length="74" mass="8442">MLVYLQDGRIHLDTNPVERSLRGVAVGRRNYLFAGSPRGLAVLADRALQAQRRRTLRLSEGRADPNRRLVRWGC</sequence>
<keyword evidence="3" id="KW-1185">Reference proteome</keyword>
<feature type="domain" description="Transposase IS66 central" evidence="1">
    <location>
        <begin position="1"/>
        <end position="40"/>
    </location>
</feature>
<geneLocation type="plasmid" evidence="2 3">
    <name>2</name>
</geneLocation>
<evidence type="ECO:0000259" key="1">
    <source>
        <dbReference type="Pfam" id="PF03050"/>
    </source>
</evidence>
<dbReference type="Proteomes" id="UP001497493">
    <property type="component" value="Plasmid 2"/>
</dbReference>
<proteinExistence type="predicted"/>
<organism evidence="2 3">
    <name type="scientific">Candidatus Methylocalor cossyra</name>
    <dbReference type="NCBI Taxonomy" id="3108543"/>
    <lineage>
        <taxon>Bacteria</taxon>
        <taxon>Pseudomonadati</taxon>
        <taxon>Pseudomonadota</taxon>
        <taxon>Gammaproteobacteria</taxon>
        <taxon>Methylococcales</taxon>
        <taxon>Methylococcaceae</taxon>
        <taxon>Candidatus Methylocalor</taxon>
    </lineage>
</organism>
<dbReference type="Pfam" id="PF03050">
    <property type="entry name" value="DDE_Tnp_IS66"/>
    <property type="match status" value="1"/>
</dbReference>
<gene>
    <name evidence="2" type="ORF">MECH1_V1_P0048</name>
</gene>
<name>A0ABM9NMV4_9GAMM</name>
<protein>
    <recommendedName>
        <fullName evidence="1">Transposase IS66 central domain-containing protein</fullName>
    </recommendedName>
</protein>
<keyword evidence="2" id="KW-0614">Plasmid</keyword>
<dbReference type="EMBL" id="OZ026885">
    <property type="protein sequence ID" value="CAL1241980.1"/>
    <property type="molecule type" value="Genomic_DNA"/>
</dbReference>